<dbReference type="AlphaFoldDB" id="A0A136WGD3"/>
<evidence type="ECO:0000313" key="2">
    <source>
        <dbReference type="Proteomes" id="UP000070539"/>
    </source>
</evidence>
<keyword evidence="2" id="KW-1185">Reference proteome</keyword>
<gene>
    <name evidence="1" type="ORF">CLNEO_08440</name>
</gene>
<evidence type="ECO:0000313" key="1">
    <source>
        <dbReference type="EMBL" id="KXL53618.1"/>
    </source>
</evidence>
<proteinExistence type="predicted"/>
<sequence>MRLTRNMKNISKMYEGMNLDEEQVFHKSKLVLAIYRDVVWRTIQEANYVREACESYYSNELATALTYLNDFAPTEKKDKFSDKVSCIFETKWMIDLVDTAMIKIYNYHTNGKLYHEILSKCYITAYPMTETEILEYLSIERTSFYTKKKEAIKLFGIALWGYSLPKYQAIFNGTSTIEEKDLLYFFEEIQNAY</sequence>
<name>A0A136WGD3_9FIRM</name>
<protein>
    <recommendedName>
        <fullName evidence="3">Phage transcriptional regulator, ArpU family</fullName>
    </recommendedName>
</protein>
<accession>A0A136WGD3</accession>
<dbReference type="EMBL" id="LRVM01000002">
    <property type="protein sequence ID" value="KXL53618.1"/>
    <property type="molecule type" value="Genomic_DNA"/>
</dbReference>
<dbReference type="RefSeq" id="WP_066085006.1">
    <property type="nucleotide sequence ID" value="NZ_LRVM01000002.1"/>
</dbReference>
<evidence type="ECO:0008006" key="3">
    <source>
        <dbReference type="Google" id="ProtNLM"/>
    </source>
</evidence>
<comment type="caution">
    <text evidence="1">The sequence shown here is derived from an EMBL/GenBank/DDBJ whole genome shotgun (WGS) entry which is preliminary data.</text>
</comment>
<dbReference type="Proteomes" id="UP000070539">
    <property type="component" value="Unassembled WGS sequence"/>
</dbReference>
<dbReference type="PATRIC" id="fig|36847.3.peg.996"/>
<reference evidence="1 2" key="1">
    <citation type="submission" date="2016-01" db="EMBL/GenBank/DDBJ databases">
        <title>Genome sequence of Clostridium neopropionicum X4, DSM-3847.</title>
        <authorList>
            <person name="Poehlein A."/>
            <person name="Beck M.H."/>
            <person name="Bengelsdorf F.R."/>
            <person name="Daniel R."/>
            <person name="Duerre P."/>
        </authorList>
    </citation>
    <scope>NUCLEOTIDE SEQUENCE [LARGE SCALE GENOMIC DNA]</scope>
    <source>
        <strain evidence="1 2">DSM-3847</strain>
    </source>
</reference>
<dbReference type="STRING" id="36847.CLNEO_08440"/>
<organism evidence="1 2">
    <name type="scientific">Anaerotignum neopropionicum</name>
    <dbReference type="NCBI Taxonomy" id="36847"/>
    <lineage>
        <taxon>Bacteria</taxon>
        <taxon>Bacillati</taxon>
        <taxon>Bacillota</taxon>
        <taxon>Clostridia</taxon>
        <taxon>Lachnospirales</taxon>
        <taxon>Anaerotignaceae</taxon>
        <taxon>Anaerotignum</taxon>
    </lineage>
</organism>